<organism evidence="5 6">
    <name type="scientific">Actinophytocola oryzae</name>
    <dbReference type="NCBI Taxonomy" id="502181"/>
    <lineage>
        <taxon>Bacteria</taxon>
        <taxon>Bacillati</taxon>
        <taxon>Actinomycetota</taxon>
        <taxon>Actinomycetes</taxon>
        <taxon>Pseudonocardiales</taxon>
        <taxon>Pseudonocardiaceae</taxon>
    </lineage>
</organism>
<evidence type="ECO:0000259" key="4">
    <source>
        <dbReference type="Pfam" id="PF09084"/>
    </source>
</evidence>
<comment type="similarity">
    <text evidence="2">Belongs to the bacterial solute-binding protein SsuA/TauA family.</text>
</comment>
<sequence>MSRDPAVAVPVRRRRLLATATAVALLVSGCGDSSEGATTPEGRTKITVGVIPIVDVAPIYLGVKQGFFSEEGLEVELETAQGGAAIVPAVVSGQYQFGFSNTTSLLLANSQGLPLKVVAAGVASTGEDGKDFGAVVVKPDSPIRSAKDLAGKRVAVNTLKNINTTTVNKVVEDAGGDASTISYVELPFPDIAAAVASGDVDAGQVVEPFLTIATGQGDRQVVSNYAGTDPDLTVGMYFTSQQYVGQNAKAVKGFTAAMQKSVAYAAAHPDEVRAILSTYTKIDPAVQENLVLPKWPTAVDEDSVKLLGDLAEDDGLISKPLDLDALLP</sequence>
<dbReference type="EMBL" id="SOCP01000008">
    <property type="protein sequence ID" value="TDV48810.1"/>
    <property type="molecule type" value="Genomic_DNA"/>
</dbReference>
<dbReference type="SUPFAM" id="SSF53850">
    <property type="entry name" value="Periplasmic binding protein-like II"/>
    <property type="match status" value="1"/>
</dbReference>
<protein>
    <submittedName>
        <fullName evidence="5">NitT/TauT family transport system substrate-binding protein</fullName>
    </submittedName>
</protein>
<evidence type="ECO:0000256" key="1">
    <source>
        <dbReference type="ARBA" id="ARBA00004418"/>
    </source>
</evidence>
<evidence type="ECO:0000256" key="3">
    <source>
        <dbReference type="ARBA" id="ARBA00022729"/>
    </source>
</evidence>
<dbReference type="OrthoDB" id="8892982at2"/>
<proteinExistence type="inferred from homology"/>
<keyword evidence="6" id="KW-1185">Reference proteome</keyword>
<accession>A0A4R7VHI9</accession>
<dbReference type="GO" id="GO:0042597">
    <property type="term" value="C:periplasmic space"/>
    <property type="evidence" value="ECO:0007669"/>
    <property type="project" value="UniProtKB-SubCell"/>
</dbReference>
<evidence type="ECO:0000313" key="5">
    <source>
        <dbReference type="EMBL" id="TDV48810.1"/>
    </source>
</evidence>
<evidence type="ECO:0000256" key="2">
    <source>
        <dbReference type="ARBA" id="ARBA00010742"/>
    </source>
</evidence>
<feature type="domain" description="SsuA/THI5-like" evidence="4">
    <location>
        <begin position="55"/>
        <end position="271"/>
    </location>
</feature>
<comment type="caution">
    <text evidence="5">The sequence shown here is derived from an EMBL/GenBank/DDBJ whole genome shotgun (WGS) entry which is preliminary data.</text>
</comment>
<keyword evidence="3" id="KW-0732">Signal</keyword>
<dbReference type="PANTHER" id="PTHR30024:SF47">
    <property type="entry name" value="TAURINE-BINDING PERIPLASMIC PROTEIN"/>
    <property type="match status" value="1"/>
</dbReference>
<dbReference type="Proteomes" id="UP000294927">
    <property type="component" value="Unassembled WGS sequence"/>
</dbReference>
<gene>
    <name evidence="5" type="ORF">CLV71_108170</name>
</gene>
<dbReference type="RefSeq" id="WP_133904852.1">
    <property type="nucleotide sequence ID" value="NZ_SOCP01000008.1"/>
</dbReference>
<dbReference type="PANTHER" id="PTHR30024">
    <property type="entry name" value="ALIPHATIC SULFONATES-BINDING PROTEIN-RELATED"/>
    <property type="match status" value="1"/>
</dbReference>
<reference evidence="5 6" key="1">
    <citation type="submission" date="2019-03" db="EMBL/GenBank/DDBJ databases">
        <title>Genomic Encyclopedia of Archaeal and Bacterial Type Strains, Phase II (KMG-II): from individual species to whole genera.</title>
        <authorList>
            <person name="Goeker M."/>
        </authorList>
    </citation>
    <scope>NUCLEOTIDE SEQUENCE [LARGE SCALE GENOMIC DNA]</scope>
    <source>
        <strain evidence="5 6">DSM 45499</strain>
    </source>
</reference>
<dbReference type="AlphaFoldDB" id="A0A4R7VHI9"/>
<name>A0A4R7VHI9_9PSEU</name>
<comment type="subcellular location">
    <subcellularLocation>
        <location evidence="1">Periplasm</location>
    </subcellularLocation>
</comment>
<dbReference type="InterPro" id="IPR015168">
    <property type="entry name" value="SsuA/THI5"/>
</dbReference>
<dbReference type="Pfam" id="PF09084">
    <property type="entry name" value="NMT1"/>
    <property type="match status" value="1"/>
</dbReference>
<evidence type="ECO:0000313" key="6">
    <source>
        <dbReference type="Proteomes" id="UP000294927"/>
    </source>
</evidence>
<dbReference type="PROSITE" id="PS51257">
    <property type="entry name" value="PROKAR_LIPOPROTEIN"/>
    <property type="match status" value="1"/>
</dbReference>
<dbReference type="Gene3D" id="3.40.190.10">
    <property type="entry name" value="Periplasmic binding protein-like II"/>
    <property type="match status" value="2"/>
</dbReference>